<feature type="transmembrane region" description="Helical" evidence="2">
    <location>
        <begin position="34"/>
        <end position="55"/>
    </location>
</feature>
<sequence length="157" mass="17570">MVVHVPHSHSLPHHPSGGAEEKCSHVEYVVKKYYLLPTLVVIVNLLAIPVVFFIGSSYGSNTLLQALLLYILLISVHELAHYIVAKRRSPAVRLRPSLRHGVIVVDYMRLEYKDFMLVASAPLIIVQLPITLLYLVLSHPLLALAPAPRTVIAWRCV</sequence>
<proteinExistence type="predicted"/>
<comment type="caution">
    <text evidence="3">The sequence shown here is derived from an EMBL/GenBank/DDBJ whole genome shotgun (WGS) entry which is preliminary data.</text>
</comment>
<dbReference type="AlphaFoldDB" id="A0A7J3Z6U0"/>
<evidence type="ECO:0000313" key="3">
    <source>
        <dbReference type="EMBL" id="HHQ49913.1"/>
    </source>
</evidence>
<reference evidence="3" key="1">
    <citation type="journal article" date="2020" name="mSystems">
        <title>Genome- and Community-Level Interaction Insights into Carbon Utilization and Element Cycling Functions of Hydrothermarchaeota in Hydrothermal Sediment.</title>
        <authorList>
            <person name="Zhou Z."/>
            <person name="Liu Y."/>
            <person name="Xu W."/>
            <person name="Pan J."/>
            <person name="Luo Z.H."/>
            <person name="Li M."/>
        </authorList>
    </citation>
    <scope>NUCLEOTIDE SEQUENCE [LARGE SCALE GENOMIC DNA]</scope>
    <source>
        <strain evidence="3">SpSt-1105</strain>
    </source>
</reference>
<keyword evidence="2" id="KW-1133">Transmembrane helix</keyword>
<dbReference type="EMBL" id="DRYQ01000014">
    <property type="protein sequence ID" value="HHQ49913.1"/>
    <property type="molecule type" value="Genomic_DNA"/>
</dbReference>
<evidence type="ECO:0000256" key="2">
    <source>
        <dbReference type="SAM" id="Phobius"/>
    </source>
</evidence>
<name>A0A7J3Z6U0_9CREN</name>
<feature type="compositionally biased region" description="Basic residues" evidence="1">
    <location>
        <begin position="1"/>
        <end position="12"/>
    </location>
</feature>
<keyword evidence="2" id="KW-0812">Transmembrane</keyword>
<feature type="transmembrane region" description="Helical" evidence="2">
    <location>
        <begin position="115"/>
        <end position="137"/>
    </location>
</feature>
<protein>
    <submittedName>
        <fullName evidence="3">Uncharacterized protein</fullName>
    </submittedName>
</protein>
<organism evidence="3">
    <name type="scientific">Ignisphaera aggregans</name>
    <dbReference type="NCBI Taxonomy" id="334771"/>
    <lineage>
        <taxon>Archaea</taxon>
        <taxon>Thermoproteota</taxon>
        <taxon>Thermoprotei</taxon>
        <taxon>Desulfurococcales</taxon>
        <taxon>Desulfurococcaceae</taxon>
        <taxon>Ignisphaera</taxon>
    </lineage>
</organism>
<evidence type="ECO:0000256" key="1">
    <source>
        <dbReference type="SAM" id="MobiDB-lite"/>
    </source>
</evidence>
<keyword evidence="2" id="KW-0472">Membrane</keyword>
<gene>
    <name evidence="3" type="ORF">ENM66_00970</name>
</gene>
<feature type="transmembrane region" description="Helical" evidence="2">
    <location>
        <begin position="67"/>
        <end position="85"/>
    </location>
</feature>
<accession>A0A7J3Z6U0</accession>
<feature type="region of interest" description="Disordered" evidence="1">
    <location>
        <begin position="1"/>
        <end position="20"/>
    </location>
</feature>